<organism evidence="9 10">
    <name type="scientific">Periophthalmus magnuspinnatus</name>
    <dbReference type="NCBI Taxonomy" id="409849"/>
    <lineage>
        <taxon>Eukaryota</taxon>
        <taxon>Metazoa</taxon>
        <taxon>Chordata</taxon>
        <taxon>Craniata</taxon>
        <taxon>Vertebrata</taxon>
        <taxon>Euteleostomi</taxon>
        <taxon>Actinopterygii</taxon>
        <taxon>Neopterygii</taxon>
        <taxon>Teleostei</taxon>
        <taxon>Neoteleostei</taxon>
        <taxon>Acanthomorphata</taxon>
        <taxon>Gobiaria</taxon>
        <taxon>Gobiiformes</taxon>
        <taxon>Gobioidei</taxon>
        <taxon>Gobiidae</taxon>
        <taxon>Oxudercinae</taxon>
        <taxon>Periophthalmus</taxon>
    </lineage>
</organism>
<evidence type="ECO:0000256" key="5">
    <source>
        <dbReference type="ARBA" id="ARBA00023163"/>
    </source>
</evidence>
<evidence type="ECO:0000256" key="6">
    <source>
        <dbReference type="ARBA" id="ARBA00023242"/>
    </source>
</evidence>
<dbReference type="PANTHER" id="PTHR10649">
    <property type="entry name" value="ARYL HYDROCARBON RECEPTOR"/>
    <property type="match status" value="1"/>
</dbReference>
<evidence type="ECO:0000256" key="7">
    <source>
        <dbReference type="SAM" id="MobiDB-lite"/>
    </source>
</evidence>
<dbReference type="Ensembl" id="ENSPMGT00000016773.1">
    <property type="protein sequence ID" value="ENSPMGP00000015722.1"/>
    <property type="gene ID" value="ENSPMGG00000012501.1"/>
</dbReference>
<evidence type="ECO:0000256" key="3">
    <source>
        <dbReference type="ARBA" id="ARBA00023125"/>
    </source>
</evidence>
<reference evidence="9" key="2">
    <citation type="submission" date="2025-09" db="UniProtKB">
        <authorList>
            <consortium name="Ensembl"/>
        </authorList>
    </citation>
    <scope>IDENTIFICATION</scope>
</reference>
<accession>A0A3B4AF61</accession>
<evidence type="ECO:0000256" key="1">
    <source>
        <dbReference type="ARBA" id="ARBA00004123"/>
    </source>
</evidence>
<dbReference type="Proteomes" id="UP000261520">
    <property type="component" value="Unplaced"/>
</dbReference>
<feature type="compositionally biased region" description="Polar residues" evidence="7">
    <location>
        <begin position="46"/>
        <end position="67"/>
    </location>
</feature>
<keyword evidence="5" id="KW-0804">Transcription</keyword>
<dbReference type="FunFam" id="3.30.450.20:FF:000035">
    <property type="entry name" value="Aryl hydrocarbon receptor"/>
    <property type="match status" value="1"/>
</dbReference>
<proteinExistence type="predicted"/>
<name>A0A3B4AF61_9GOBI</name>
<feature type="region of interest" description="Disordered" evidence="7">
    <location>
        <begin position="744"/>
        <end position="769"/>
    </location>
</feature>
<dbReference type="GO" id="GO:0006805">
    <property type="term" value="P:xenobiotic metabolic process"/>
    <property type="evidence" value="ECO:0007669"/>
    <property type="project" value="InterPro"/>
</dbReference>
<dbReference type="InterPro" id="IPR039091">
    <property type="entry name" value="AHR/AHRR"/>
</dbReference>
<evidence type="ECO:0000259" key="8">
    <source>
        <dbReference type="PROSITE" id="PS50112"/>
    </source>
</evidence>
<evidence type="ECO:0000256" key="4">
    <source>
        <dbReference type="ARBA" id="ARBA00023159"/>
    </source>
</evidence>
<dbReference type="GO" id="GO:0004879">
    <property type="term" value="F:nuclear receptor activity"/>
    <property type="evidence" value="ECO:0007669"/>
    <property type="project" value="TreeGrafter"/>
</dbReference>
<keyword evidence="10" id="KW-1185">Reference proteome</keyword>
<sequence>FYSSHTIQDYLGFHQTDVMHQSVYELVHTEDQQELRRNLHWALNPSPASSSGQDSPNNSESGSSLVTYNPEHLPPENSSFLERSFVCRFRCLLDNSSGFLALNLQGRLKFLQGQSHREENGVNAPMQMALFAIATPLQPPSILEIRTKNMIFRTKHKLDFTPMACDAKGKIVLGYTEAELRVRGSGYQFIHAADMLHCAENHVRMIKTGESGLTVFRLLTKENRWKWVQANARLVYKNGKPDYIIATQRPLLDEEGGEHLRKRSMHLPFTYATGEALLYQSNHPLGFLDETTEKNGCKTKKSRSERMVKDGLDPSSLLGAFMSQDQSVYVCQPAVEPKLSFQNIFGEPLGFSESKPHRSWDEPSNGVLSSVSEASTSLDPLLATLDSLVLEGQGVVSPEDGTCSNVELFGALEGLGLSAEDLELLLLDERMIRVEMDPEHIPTLDDLLTNDEILSYIYNTLEGKNESLEPGGKAAPSNASAAQTNPILDNHLQMDFPRSNVIGQGPIVQLSQQMQQHLIVRSGKGDSDWGQNSDHLASSVVNGELHESNHTIPNGHWSPQDVLVNAGVQIDPFKAFFKNNTTDMNVQYVPPPAQILHQPSQQCHAKQKTANLNGLCAITDGAKPLWEDYGFSGGVANSARIDISQKHIDPAVDMDFSTPHMDNGDYSMSGRSLFGSQQHVSECAVSSFQGVNHKLPEDAIPVPLAQVISTLPQCPPPNASLEQISEQILGVAKPCRQLEHYTMATAPDSPHEANRSKVGPSAGQKRDIM</sequence>
<dbReference type="PROSITE" id="PS50112">
    <property type="entry name" value="PAS"/>
    <property type="match status" value="1"/>
</dbReference>
<dbReference type="SMART" id="SM00086">
    <property type="entry name" value="PAC"/>
    <property type="match status" value="1"/>
</dbReference>
<dbReference type="GO" id="GO:0034751">
    <property type="term" value="C:aryl hydrocarbon receptor complex"/>
    <property type="evidence" value="ECO:0007669"/>
    <property type="project" value="TreeGrafter"/>
</dbReference>
<dbReference type="Gene3D" id="3.30.450.20">
    <property type="entry name" value="PAS domain"/>
    <property type="match status" value="2"/>
</dbReference>
<comment type="subcellular location">
    <subcellularLocation>
        <location evidence="1">Nucleus</location>
    </subcellularLocation>
</comment>
<dbReference type="CDD" id="cd00130">
    <property type="entry name" value="PAS"/>
    <property type="match status" value="2"/>
</dbReference>
<dbReference type="InterPro" id="IPR013655">
    <property type="entry name" value="PAS_fold_3"/>
</dbReference>
<reference evidence="9" key="1">
    <citation type="submission" date="2025-08" db="UniProtKB">
        <authorList>
            <consortium name="Ensembl"/>
        </authorList>
    </citation>
    <scope>IDENTIFICATION</scope>
</reference>
<evidence type="ECO:0000313" key="10">
    <source>
        <dbReference type="Proteomes" id="UP000261520"/>
    </source>
</evidence>
<evidence type="ECO:0000313" key="9">
    <source>
        <dbReference type="Ensembl" id="ENSPMGP00000015722.1"/>
    </source>
</evidence>
<dbReference type="Pfam" id="PF00989">
    <property type="entry name" value="PAS"/>
    <property type="match status" value="1"/>
</dbReference>
<keyword evidence="6" id="KW-0539">Nucleus</keyword>
<dbReference type="GO" id="GO:0005634">
    <property type="term" value="C:nucleus"/>
    <property type="evidence" value="ECO:0007669"/>
    <property type="project" value="UniProtKB-SubCell"/>
</dbReference>
<dbReference type="Pfam" id="PF08447">
    <property type="entry name" value="PAS_3"/>
    <property type="match status" value="1"/>
</dbReference>
<feature type="region of interest" description="Disordered" evidence="7">
    <location>
        <begin position="43"/>
        <end position="69"/>
    </location>
</feature>
<dbReference type="SUPFAM" id="SSF55785">
    <property type="entry name" value="PYP-like sensor domain (PAS domain)"/>
    <property type="match status" value="2"/>
</dbReference>
<dbReference type="InterPro" id="IPR035965">
    <property type="entry name" value="PAS-like_dom_sf"/>
</dbReference>
<dbReference type="PANTHER" id="PTHR10649:SF18">
    <property type="entry name" value="ARYL HYDROCARBON RECEPTOR 1 BETA"/>
    <property type="match status" value="1"/>
</dbReference>
<dbReference type="FunFam" id="3.30.450.20:FF:000019">
    <property type="entry name" value="Aryl hydrocarbon receptor 1"/>
    <property type="match status" value="1"/>
</dbReference>
<dbReference type="GO" id="GO:0000976">
    <property type="term" value="F:transcription cis-regulatory region binding"/>
    <property type="evidence" value="ECO:0007669"/>
    <property type="project" value="TreeGrafter"/>
</dbReference>
<feature type="domain" description="PAS" evidence="8">
    <location>
        <begin position="1"/>
        <end position="46"/>
    </location>
</feature>
<dbReference type="InterPro" id="IPR013767">
    <property type="entry name" value="PAS_fold"/>
</dbReference>
<dbReference type="InterPro" id="IPR000014">
    <property type="entry name" value="PAS"/>
</dbReference>
<keyword evidence="4" id="KW-0010">Activator</keyword>
<evidence type="ECO:0000256" key="2">
    <source>
        <dbReference type="ARBA" id="ARBA00023015"/>
    </source>
</evidence>
<keyword evidence="2" id="KW-0805">Transcription regulation</keyword>
<dbReference type="AlphaFoldDB" id="A0A3B4AF61"/>
<dbReference type="InterPro" id="IPR001610">
    <property type="entry name" value="PAC"/>
</dbReference>
<protein>
    <recommendedName>
        <fullName evidence="8">PAS domain-containing protein</fullName>
    </recommendedName>
</protein>
<keyword evidence="3" id="KW-0238">DNA-binding</keyword>